<accession>B8LQL4</accession>
<protein>
    <recommendedName>
        <fullName evidence="1">RIN4 pathogenic type III effector avirulence factor Avr cleavage site domain-containing protein</fullName>
    </recommendedName>
</protein>
<reference evidence="2" key="1">
    <citation type="submission" date="2007-06" db="EMBL/GenBank/DDBJ databases">
        <title>Full length cDNA sequences from Sitka Spruce (Picea sitchensis).</title>
        <authorList>
            <person name="Ralph S.G."/>
            <person name="Chun H.E."/>
            <person name="Liao N."/>
            <person name="Ali J."/>
            <person name="Reid K."/>
            <person name="Kolosova N."/>
            <person name="Cooper N."/>
            <person name="Cullis C."/>
            <person name="Jancsik S."/>
            <person name="Moore R."/>
            <person name="Mayo M."/>
            <person name="Wagner S."/>
            <person name="Holt R.A."/>
            <person name="Jones S.J.M."/>
            <person name="Marra M.A."/>
            <person name="Ritland C.E."/>
            <person name="Ritland K."/>
            <person name="Bohlmann J."/>
        </authorList>
    </citation>
    <scope>NUCLEOTIDE SEQUENCE</scope>
    <source>
        <tissue evidence="2">Bark</tissue>
    </source>
</reference>
<evidence type="ECO:0000313" key="2">
    <source>
        <dbReference type="EMBL" id="ABR17944.1"/>
    </source>
</evidence>
<dbReference type="InterPro" id="IPR008700">
    <property type="entry name" value="TypeIII_avirulence_cleave"/>
</dbReference>
<feature type="domain" description="RIN4 pathogenic type III effector avirulence factor Avr cleavage site" evidence="1">
    <location>
        <begin position="2"/>
        <end position="30"/>
    </location>
</feature>
<dbReference type="PANTHER" id="PTHR33882:SF11">
    <property type="entry name" value="RPM1-INTERACTING PROTEIN 4 (RIN4) FAMILY PROTEIN"/>
    <property type="match status" value="1"/>
</dbReference>
<dbReference type="PANTHER" id="PTHR33882">
    <property type="entry name" value="PATHOGENIC TYPE III EFFECTOR AVIRULENCE FACTOR AVR AVRRPT-CLEAVAGE: CLEAVAGE SITE PROTEIN"/>
    <property type="match status" value="1"/>
</dbReference>
<dbReference type="EMBL" id="EF678167">
    <property type="protein sequence ID" value="ABR17944.1"/>
    <property type="molecule type" value="mRNA"/>
</dbReference>
<evidence type="ECO:0000259" key="1">
    <source>
        <dbReference type="Pfam" id="PF05627"/>
    </source>
</evidence>
<proteinExistence type="evidence at transcript level"/>
<organism evidence="2">
    <name type="scientific">Picea sitchensis</name>
    <name type="common">Sitka spruce</name>
    <name type="synonym">Pinus sitchensis</name>
    <dbReference type="NCBI Taxonomy" id="3332"/>
    <lineage>
        <taxon>Eukaryota</taxon>
        <taxon>Viridiplantae</taxon>
        <taxon>Streptophyta</taxon>
        <taxon>Embryophyta</taxon>
        <taxon>Tracheophyta</taxon>
        <taxon>Spermatophyta</taxon>
        <taxon>Pinopsida</taxon>
        <taxon>Pinidae</taxon>
        <taxon>Conifers I</taxon>
        <taxon>Pinales</taxon>
        <taxon>Pinaceae</taxon>
        <taxon>Picea</taxon>
    </lineage>
</organism>
<dbReference type="AlphaFoldDB" id="B8LQL4"/>
<name>B8LQL4_PICSI</name>
<dbReference type="Pfam" id="PF05627">
    <property type="entry name" value="AvrRpt-cleavage"/>
    <property type="match status" value="1"/>
</dbReference>
<sequence length="79" mass="9171">MAVPKFGGWESSTMPTDYSMVFATVRENKKQNKIEIGQEDTNIVKNDDNNLISHQDQDSTETNIPKRRWLNRYFTCCLA</sequence>